<sequence>MNPTCSGADVIPKQRFGYEAKELETKRRRGGGGLKSESGNRFLAFAGHEIDTVSIIFLDSPPAFWVWGLVV</sequence>
<evidence type="ECO:0000313" key="2">
    <source>
        <dbReference type="Proteomes" id="UP001055439"/>
    </source>
</evidence>
<accession>A0A9E7FII9</accession>
<keyword evidence="2" id="KW-1185">Reference proteome</keyword>
<gene>
    <name evidence="1" type="ORF">MUK42_18306</name>
</gene>
<organism evidence="1 2">
    <name type="scientific">Musa troglodytarum</name>
    <name type="common">fe'i banana</name>
    <dbReference type="NCBI Taxonomy" id="320322"/>
    <lineage>
        <taxon>Eukaryota</taxon>
        <taxon>Viridiplantae</taxon>
        <taxon>Streptophyta</taxon>
        <taxon>Embryophyta</taxon>
        <taxon>Tracheophyta</taxon>
        <taxon>Spermatophyta</taxon>
        <taxon>Magnoliopsida</taxon>
        <taxon>Liliopsida</taxon>
        <taxon>Zingiberales</taxon>
        <taxon>Musaceae</taxon>
        <taxon>Musa</taxon>
    </lineage>
</organism>
<evidence type="ECO:0000313" key="1">
    <source>
        <dbReference type="EMBL" id="URD95741.1"/>
    </source>
</evidence>
<name>A0A9E7FII9_9LILI</name>
<proteinExistence type="predicted"/>
<reference evidence="1" key="1">
    <citation type="submission" date="2022-05" db="EMBL/GenBank/DDBJ databases">
        <title>The Musa troglodytarum L. genome provides insights into the mechanism of non-climacteric behaviour and enrichment of carotenoids.</title>
        <authorList>
            <person name="Wang J."/>
        </authorList>
    </citation>
    <scope>NUCLEOTIDE SEQUENCE</scope>
    <source>
        <tissue evidence="1">Leaf</tissue>
    </source>
</reference>
<protein>
    <submittedName>
        <fullName evidence="1">Uncharacterized protein</fullName>
    </submittedName>
</protein>
<dbReference type="EMBL" id="CP097506">
    <property type="protein sequence ID" value="URD95741.1"/>
    <property type="molecule type" value="Genomic_DNA"/>
</dbReference>
<dbReference type="AlphaFoldDB" id="A0A9E7FII9"/>
<dbReference type="Proteomes" id="UP001055439">
    <property type="component" value="Chromosome 4"/>
</dbReference>